<dbReference type="PROSITE" id="PS01359">
    <property type="entry name" value="ZF_PHD_1"/>
    <property type="match status" value="1"/>
</dbReference>
<comment type="subcellular location">
    <subcellularLocation>
        <location evidence="1">Membrane</location>
        <topology evidence="1">Multi-pass membrane protein</topology>
    </subcellularLocation>
</comment>
<dbReference type="Pfam" id="PF08016">
    <property type="entry name" value="PKD_channel"/>
    <property type="match status" value="1"/>
</dbReference>
<evidence type="ECO:0000256" key="7">
    <source>
        <dbReference type="ARBA" id="ARBA00023136"/>
    </source>
</evidence>
<feature type="transmembrane region" description="Helical" evidence="8">
    <location>
        <begin position="12"/>
        <end position="31"/>
    </location>
</feature>
<dbReference type="PANTHER" id="PTHR34718:SF2">
    <property type="entry name" value="PHD-TYPE DOMAIN-CONTAINING PROTEIN"/>
    <property type="match status" value="1"/>
</dbReference>
<protein>
    <submittedName>
        <fullName evidence="11">Uncharacterized protein LOC109468839</fullName>
    </submittedName>
</protein>
<dbReference type="SUPFAM" id="SSF54001">
    <property type="entry name" value="Cysteine proteinases"/>
    <property type="match status" value="1"/>
</dbReference>
<reference evidence="11" key="1">
    <citation type="submission" date="2025-08" db="UniProtKB">
        <authorList>
            <consortium name="RefSeq"/>
        </authorList>
    </citation>
    <scope>IDENTIFICATION</scope>
    <source>
        <tissue evidence="11">Gonad</tissue>
    </source>
</reference>
<evidence type="ECO:0000256" key="6">
    <source>
        <dbReference type="ARBA" id="ARBA00022989"/>
    </source>
</evidence>
<feature type="transmembrane region" description="Helical" evidence="8">
    <location>
        <begin position="73"/>
        <end position="94"/>
    </location>
</feature>
<keyword evidence="6 8" id="KW-1133">Transmembrane helix</keyword>
<dbReference type="InterPro" id="IPR011011">
    <property type="entry name" value="Znf_FYVE_PHD"/>
</dbReference>
<dbReference type="AlphaFoldDB" id="A0A6P4Y1D6"/>
<dbReference type="Gene3D" id="3.30.40.10">
    <property type="entry name" value="Zinc/RING finger domain, C3HC4 (zinc finger)"/>
    <property type="match status" value="1"/>
</dbReference>
<accession>A0A6P4Y1D6</accession>
<dbReference type="InterPro" id="IPR013122">
    <property type="entry name" value="PKD1_2_channel"/>
</dbReference>
<keyword evidence="2 8" id="KW-0812">Transmembrane</keyword>
<keyword evidence="5" id="KW-0862">Zinc</keyword>
<evidence type="ECO:0000256" key="8">
    <source>
        <dbReference type="SAM" id="Phobius"/>
    </source>
</evidence>
<organism evidence="10 11">
    <name type="scientific">Branchiostoma belcheri</name>
    <name type="common">Amphioxus</name>
    <dbReference type="NCBI Taxonomy" id="7741"/>
    <lineage>
        <taxon>Eukaryota</taxon>
        <taxon>Metazoa</taxon>
        <taxon>Chordata</taxon>
        <taxon>Cephalochordata</taxon>
        <taxon>Leptocardii</taxon>
        <taxon>Amphioxiformes</taxon>
        <taxon>Branchiostomatidae</taxon>
        <taxon>Branchiostoma</taxon>
    </lineage>
</organism>
<evidence type="ECO:0000256" key="1">
    <source>
        <dbReference type="ARBA" id="ARBA00004141"/>
    </source>
</evidence>
<dbReference type="PANTHER" id="PTHR34718">
    <property type="entry name" value="PHD-TYPE DOMAIN-CONTAINING PROTEIN"/>
    <property type="match status" value="1"/>
</dbReference>
<evidence type="ECO:0000256" key="3">
    <source>
        <dbReference type="ARBA" id="ARBA00022723"/>
    </source>
</evidence>
<proteinExistence type="predicted"/>
<evidence type="ECO:0000256" key="4">
    <source>
        <dbReference type="ARBA" id="ARBA00022771"/>
    </source>
</evidence>
<feature type="domain" description="Polycystin cation channel PKD1/PKD2" evidence="9">
    <location>
        <begin position="10"/>
        <end position="97"/>
    </location>
</feature>
<evidence type="ECO:0000256" key="2">
    <source>
        <dbReference type="ARBA" id="ARBA00022692"/>
    </source>
</evidence>
<name>A0A6P4Y1D6_BRABE</name>
<keyword evidence="10" id="KW-1185">Reference proteome</keyword>
<dbReference type="InterPro" id="IPR038765">
    <property type="entry name" value="Papain-like_cys_pep_sf"/>
</dbReference>
<dbReference type="GO" id="GO:0016020">
    <property type="term" value="C:membrane"/>
    <property type="evidence" value="ECO:0007669"/>
    <property type="project" value="UniProtKB-SubCell"/>
</dbReference>
<keyword evidence="3" id="KW-0479">Metal-binding</keyword>
<dbReference type="RefSeq" id="XP_019622740.1">
    <property type="nucleotide sequence ID" value="XM_019767181.1"/>
</dbReference>
<gene>
    <name evidence="11" type="primary">LOC109468839</name>
</gene>
<dbReference type="InterPro" id="IPR013083">
    <property type="entry name" value="Znf_RING/FYVE/PHD"/>
</dbReference>
<dbReference type="InterPro" id="IPR019786">
    <property type="entry name" value="Zinc_finger_PHD-type_CS"/>
</dbReference>
<sequence>MSMIRGMSVEFASFAVYLFLAMSAFGVYGYLKFGLIVKEYSTISKSFSTLFQMTLGNFYYYELREASPILGPIYFITYICIIFLVLMNIAMAIIDSALPDVRNHIMSEDDQYFIQGLWERFTAFFGFWKVPVAENNSLDTLHDSLVEVEIKVKKLWLQRQLLFNLEMKDADLPAEPEFVPTVKDVPDATAVELHVPKGGCRIIAVRPASPNNCTGDSSQAICSDSKAPVVVVASGSLPKEDTQESHQTKQAMKIMSIVNLSAGDKAVLTSNEMLTDDLIQAAQRLLHHQYPALQGLEAPTVGLCEDGFAKMTGKGLQIHHNRRAHWVLSSYTDGQVRLYDSIGADMTTYLQVQLYQTYAAFADQERNVLTIILPEVQRQKNVFDCGLFAIAWAVDIAQGRDVSSIAYDDRKMRSHLKKCFEQGRLTPFPHLTSQRKKVGFTRVSRISLVCCCKQEEGLGRIEACRACQRIFHVSCLPVNPPSDGTWKCGDCAV</sequence>
<dbReference type="GeneID" id="109468839"/>
<evidence type="ECO:0000259" key="9">
    <source>
        <dbReference type="Pfam" id="PF08016"/>
    </source>
</evidence>
<dbReference type="Gene3D" id="1.10.287.70">
    <property type="match status" value="1"/>
</dbReference>
<dbReference type="KEGG" id="bbel:109468839"/>
<dbReference type="Proteomes" id="UP000515135">
    <property type="component" value="Unplaced"/>
</dbReference>
<dbReference type="OrthoDB" id="9909562at2759"/>
<keyword evidence="7 8" id="KW-0472">Membrane</keyword>
<keyword evidence="4" id="KW-0863">Zinc-finger</keyword>
<evidence type="ECO:0000313" key="11">
    <source>
        <dbReference type="RefSeq" id="XP_019622740.1"/>
    </source>
</evidence>
<dbReference type="Gene3D" id="3.40.395.10">
    <property type="entry name" value="Adenoviral Proteinase, Chain A"/>
    <property type="match status" value="1"/>
</dbReference>
<dbReference type="GO" id="GO:0008270">
    <property type="term" value="F:zinc ion binding"/>
    <property type="evidence" value="ECO:0007669"/>
    <property type="project" value="UniProtKB-KW"/>
</dbReference>
<evidence type="ECO:0000313" key="10">
    <source>
        <dbReference type="Proteomes" id="UP000515135"/>
    </source>
</evidence>
<evidence type="ECO:0000256" key="5">
    <source>
        <dbReference type="ARBA" id="ARBA00022833"/>
    </source>
</evidence>
<dbReference type="SUPFAM" id="SSF57903">
    <property type="entry name" value="FYVE/PHD zinc finger"/>
    <property type="match status" value="1"/>
</dbReference>